<name>A0A4R6QBC4_9FLAO</name>
<dbReference type="Proteomes" id="UP000295260">
    <property type="component" value="Unassembled WGS sequence"/>
</dbReference>
<protein>
    <submittedName>
        <fullName evidence="1">Uncharacterized protein</fullName>
    </submittedName>
</protein>
<gene>
    <name evidence="1" type="ORF">BC748_1763</name>
</gene>
<reference evidence="1 2" key="1">
    <citation type="submission" date="2019-03" db="EMBL/GenBank/DDBJ databases">
        <title>Genomic Encyclopedia of Archaeal and Bacterial Type Strains, Phase II (KMG-II): from individual species to whole genera.</title>
        <authorList>
            <person name="Goeker M."/>
        </authorList>
    </citation>
    <scope>NUCLEOTIDE SEQUENCE [LARGE SCALE GENOMIC DNA]</scope>
    <source>
        <strain evidence="1 2">DSM 25687</strain>
    </source>
</reference>
<comment type="caution">
    <text evidence="1">The sequence shown here is derived from an EMBL/GenBank/DDBJ whole genome shotgun (WGS) entry which is preliminary data.</text>
</comment>
<keyword evidence="2" id="KW-1185">Reference proteome</keyword>
<dbReference type="RefSeq" id="WP_133533037.1">
    <property type="nucleotide sequence ID" value="NZ_SNXR01000013.1"/>
</dbReference>
<accession>A0A4R6QBC4</accession>
<sequence length="121" mass="13548">MDTANFNYSIHYKNNGANGKIVVLTQAPNNKGEGNTLEIPESDLGNVITKLSNFRDIVDTPIIAIPEKEEEKIETLRPNIVHTIVTLFLSGIPVPDLAKQYDYSEDIIKFHLEEKGIILLD</sequence>
<organism evidence="1 2">
    <name type="scientific">Flavobacterium dankookense</name>
    <dbReference type="NCBI Taxonomy" id="706186"/>
    <lineage>
        <taxon>Bacteria</taxon>
        <taxon>Pseudomonadati</taxon>
        <taxon>Bacteroidota</taxon>
        <taxon>Flavobacteriia</taxon>
        <taxon>Flavobacteriales</taxon>
        <taxon>Flavobacteriaceae</taxon>
        <taxon>Flavobacterium</taxon>
    </lineage>
</organism>
<dbReference type="EMBL" id="SNXR01000013">
    <property type="protein sequence ID" value="TDP59510.1"/>
    <property type="molecule type" value="Genomic_DNA"/>
</dbReference>
<dbReference type="AlphaFoldDB" id="A0A4R6QBC4"/>
<evidence type="ECO:0000313" key="2">
    <source>
        <dbReference type="Proteomes" id="UP000295260"/>
    </source>
</evidence>
<proteinExistence type="predicted"/>
<evidence type="ECO:0000313" key="1">
    <source>
        <dbReference type="EMBL" id="TDP59510.1"/>
    </source>
</evidence>